<feature type="domain" description="ABC transmembrane type-1" evidence="9">
    <location>
        <begin position="63"/>
        <end position="261"/>
    </location>
</feature>
<keyword evidence="11" id="KW-1185">Reference proteome</keyword>
<dbReference type="InterPro" id="IPR035906">
    <property type="entry name" value="MetI-like_sf"/>
</dbReference>
<keyword evidence="6 8" id="KW-1133">Transmembrane helix</keyword>
<feature type="transmembrane region" description="Helical" evidence="8">
    <location>
        <begin position="180"/>
        <end position="210"/>
    </location>
</feature>
<evidence type="ECO:0000256" key="4">
    <source>
        <dbReference type="ARBA" id="ARBA00022475"/>
    </source>
</evidence>
<accession>A0AAJ1UWQ3</accession>
<comment type="caution">
    <text evidence="10">The sequence shown here is derived from an EMBL/GenBank/DDBJ whole genome shotgun (WGS) entry which is preliminary data.</text>
</comment>
<evidence type="ECO:0000256" key="7">
    <source>
        <dbReference type="ARBA" id="ARBA00023136"/>
    </source>
</evidence>
<dbReference type="Gene3D" id="1.10.3720.10">
    <property type="entry name" value="MetI-like"/>
    <property type="match status" value="1"/>
</dbReference>
<organism evidence="10 11">
    <name type="scientific">Mycoplasma phocimorsus</name>
    <dbReference type="NCBI Taxonomy" id="3045839"/>
    <lineage>
        <taxon>Bacteria</taxon>
        <taxon>Bacillati</taxon>
        <taxon>Mycoplasmatota</taxon>
        <taxon>Mollicutes</taxon>
        <taxon>Mycoplasmataceae</taxon>
        <taxon>Mycoplasma</taxon>
    </lineage>
</organism>
<proteinExistence type="inferred from homology"/>
<dbReference type="PANTHER" id="PTHR42929:SF1">
    <property type="entry name" value="INNER MEMBRANE ABC TRANSPORTER PERMEASE PROTEIN YDCU-RELATED"/>
    <property type="match status" value="1"/>
</dbReference>
<evidence type="ECO:0000256" key="6">
    <source>
        <dbReference type="ARBA" id="ARBA00022989"/>
    </source>
</evidence>
<dbReference type="InterPro" id="IPR000515">
    <property type="entry name" value="MetI-like"/>
</dbReference>
<protein>
    <submittedName>
        <fullName evidence="10">ABC transporter permease subunit</fullName>
    </submittedName>
</protein>
<feature type="transmembrane region" description="Helical" evidence="8">
    <location>
        <begin position="21"/>
        <end position="42"/>
    </location>
</feature>
<dbReference type="EMBL" id="JASDDP010000019">
    <property type="protein sequence ID" value="MDJ1645882.1"/>
    <property type="molecule type" value="Genomic_DNA"/>
</dbReference>
<gene>
    <name evidence="10" type="ORF">QLQ80_02190</name>
</gene>
<dbReference type="PANTHER" id="PTHR42929">
    <property type="entry name" value="INNER MEMBRANE ABC TRANSPORTER PERMEASE PROTEIN YDCU-RELATED-RELATED"/>
    <property type="match status" value="1"/>
</dbReference>
<dbReference type="PROSITE" id="PS50928">
    <property type="entry name" value="ABC_TM1"/>
    <property type="match status" value="1"/>
</dbReference>
<evidence type="ECO:0000256" key="2">
    <source>
        <dbReference type="ARBA" id="ARBA00007069"/>
    </source>
</evidence>
<dbReference type="GO" id="GO:0055085">
    <property type="term" value="P:transmembrane transport"/>
    <property type="evidence" value="ECO:0007669"/>
    <property type="project" value="InterPro"/>
</dbReference>
<comment type="subcellular location">
    <subcellularLocation>
        <location evidence="1 8">Cell membrane</location>
        <topology evidence="1 8">Multi-pass membrane protein</topology>
    </subcellularLocation>
</comment>
<evidence type="ECO:0000313" key="10">
    <source>
        <dbReference type="EMBL" id="MDJ1645882.1"/>
    </source>
</evidence>
<feature type="transmembrane region" description="Helical" evidence="8">
    <location>
        <begin position="62"/>
        <end position="89"/>
    </location>
</feature>
<keyword evidence="7 8" id="KW-0472">Membrane</keyword>
<keyword evidence="3 8" id="KW-0813">Transport</keyword>
<name>A0AAJ1UWQ3_9MOLU</name>
<dbReference type="Pfam" id="PF00528">
    <property type="entry name" value="BPD_transp_1"/>
    <property type="match status" value="1"/>
</dbReference>
<evidence type="ECO:0000256" key="3">
    <source>
        <dbReference type="ARBA" id="ARBA00022448"/>
    </source>
</evidence>
<sequence>MKEKIKSIFQFNLRASLLIPYLIIAILFIVLPIILIIVEAFSNNSANSSSLTIVTEWKTWVIIQRSIILGISTCIISLIIAFPFAYIIATSKNKIFTTLTMCLIISPLLIFTIAKIFAIRGLFLTFLYNDSNTNAMWFMIVGLVYLNLPFMIMPLYVVLKDMPRNIVEASQDLGYSKFRTMFNVVIPYCFKAIISGITLVFISSATSIVISDKLVSNPNALKTVGNLINQYANPGIKLDLSIASTLVILITLVIFGISIILYLIPKLISKFRGRRYE</sequence>
<dbReference type="GO" id="GO:0005886">
    <property type="term" value="C:plasma membrane"/>
    <property type="evidence" value="ECO:0007669"/>
    <property type="project" value="UniProtKB-SubCell"/>
</dbReference>
<dbReference type="Proteomes" id="UP001224428">
    <property type="component" value="Unassembled WGS sequence"/>
</dbReference>
<evidence type="ECO:0000259" key="9">
    <source>
        <dbReference type="PROSITE" id="PS50928"/>
    </source>
</evidence>
<reference evidence="10" key="1">
    <citation type="submission" date="2023-05" db="EMBL/GenBank/DDBJ databases">
        <title>Mycoplasma phocimorsus sp. nov., isolated from Scandinavian patients with seal finger or septic arthritis after contact with seals.</title>
        <authorList>
            <person name="Skafte-Holm A."/>
            <person name="Pedersen T.R."/>
            <person name="Froelund M."/>
            <person name="Stegger M."/>
            <person name="Qvortrup K."/>
            <person name="Michaels D.L."/>
            <person name="Brown D.R."/>
            <person name="Jensen J.S."/>
        </authorList>
    </citation>
    <scope>NUCLEOTIDE SEQUENCE</scope>
    <source>
        <strain evidence="10">M5725</strain>
    </source>
</reference>
<comment type="similarity">
    <text evidence="2">Belongs to the binding-protein-dependent transport system permease family. CysTW subfamily.</text>
</comment>
<evidence type="ECO:0000256" key="1">
    <source>
        <dbReference type="ARBA" id="ARBA00004651"/>
    </source>
</evidence>
<evidence type="ECO:0000256" key="5">
    <source>
        <dbReference type="ARBA" id="ARBA00022692"/>
    </source>
</evidence>
<evidence type="ECO:0000313" key="11">
    <source>
        <dbReference type="Proteomes" id="UP001224428"/>
    </source>
</evidence>
<evidence type="ECO:0000256" key="8">
    <source>
        <dbReference type="RuleBase" id="RU363032"/>
    </source>
</evidence>
<feature type="transmembrane region" description="Helical" evidence="8">
    <location>
        <begin position="135"/>
        <end position="159"/>
    </location>
</feature>
<dbReference type="CDD" id="cd06261">
    <property type="entry name" value="TM_PBP2"/>
    <property type="match status" value="1"/>
</dbReference>
<feature type="transmembrane region" description="Helical" evidence="8">
    <location>
        <begin position="242"/>
        <end position="264"/>
    </location>
</feature>
<dbReference type="RefSeq" id="WP_283823734.1">
    <property type="nucleotide sequence ID" value="NZ_JASDAY010000022.1"/>
</dbReference>
<dbReference type="AlphaFoldDB" id="A0AAJ1UWQ3"/>
<keyword evidence="4" id="KW-1003">Cell membrane</keyword>
<dbReference type="SUPFAM" id="SSF161098">
    <property type="entry name" value="MetI-like"/>
    <property type="match status" value="1"/>
</dbReference>
<feature type="transmembrane region" description="Helical" evidence="8">
    <location>
        <begin position="101"/>
        <end position="123"/>
    </location>
</feature>
<keyword evidence="5 8" id="KW-0812">Transmembrane</keyword>